<reference evidence="9 10" key="1">
    <citation type="journal article" date="2010" name="Nature">
        <title>Genome sequencing and analysis of the model grass Brachypodium distachyon.</title>
        <authorList>
            <consortium name="International Brachypodium Initiative"/>
        </authorList>
    </citation>
    <scope>NUCLEOTIDE SEQUENCE [LARGE SCALE GENOMIC DNA]</scope>
    <source>
        <strain evidence="9">Bd21</strain>
        <strain evidence="10">cv. Bd21</strain>
    </source>
</reference>
<keyword evidence="3" id="KW-0677">Repeat</keyword>
<evidence type="ECO:0000313" key="10">
    <source>
        <dbReference type="EnsemblPlants" id="KQJ87202"/>
    </source>
</evidence>
<dbReference type="PROSITE" id="PS50941">
    <property type="entry name" value="CHIT_BIND_I_2"/>
    <property type="match status" value="2"/>
</dbReference>
<dbReference type="CDD" id="cd00035">
    <property type="entry name" value="ChtBD1"/>
    <property type="match status" value="1"/>
</dbReference>
<dbReference type="OrthoDB" id="617225at2759"/>
<dbReference type="eggNOG" id="ENOG502S7G0">
    <property type="taxonomic scope" value="Eukaryota"/>
</dbReference>
<evidence type="ECO:0000313" key="11">
    <source>
        <dbReference type="Proteomes" id="UP000008810"/>
    </source>
</evidence>
<reference evidence="10" key="3">
    <citation type="submission" date="2018-08" db="UniProtKB">
        <authorList>
            <consortium name="EnsemblPlants"/>
        </authorList>
    </citation>
    <scope>IDENTIFICATION</scope>
    <source>
        <strain evidence="10">cv. Bd21</strain>
    </source>
</reference>
<dbReference type="EnsemblPlants" id="KQJ87202">
    <property type="protein sequence ID" value="KQJ87202"/>
    <property type="gene ID" value="BRADI_4g09760v3"/>
</dbReference>
<dbReference type="Pfam" id="PF00187">
    <property type="entry name" value="Chitin_bind_1"/>
    <property type="match status" value="2"/>
</dbReference>
<dbReference type="InterPro" id="IPR036861">
    <property type="entry name" value="Endochitinase-like_sf"/>
</dbReference>
<dbReference type="GeneID" id="100837290"/>
<gene>
    <name evidence="10" type="primary">LOC100837290</name>
    <name evidence="9" type="ORF">BRADI_4g09760v3</name>
</gene>
<sequence>MAMTTTKLQQVVVLSTLLAAAALAPLTVHGAVDINLGVPCPKQCGREANNTVCGDNHCCSGDGFCGLGGNYCGSGCQSGACFTNNRCSETSPCPNNQCCSVYGYCGFGQDYCGSGCRNGPCRDDHSCEGGKLCPSNLCCRGKDKKCGLGGNYCSINGDQGCLSGACYDQRCSSAKPCSNGYCCSVHGYCGVGRAYCGGDGSLTLLNGLVCVLS</sequence>
<keyword evidence="1 6" id="KW-0147">Chitin-binding</keyword>
<dbReference type="Gramene" id="KQJ87202">
    <property type="protein sequence ID" value="KQJ87202"/>
    <property type="gene ID" value="BRADI_4g09760v3"/>
</dbReference>
<keyword evidence="5" id="KW-0873">Pyrrolidone carboxylic acid</keyword>
<feature type="signal peptide" evidence="7">
    <location>
        <begin position="1"/>
        <end position="30"/>
    </location>
</feature>
<dbReference type="OMA" id="GRCEWQA"/>
<protein>
    <recommendedName>
        <fullName evidence="8">Chitin-binding type-1 domain-containing protein</fullName>
    </recommendedName>
</protein>
<feature type="domain" description="Chitin-binding type-1" evidence="8">
    <location>
        <begin position="84"/>
        <end position="123"/>
    </location>
</feature>
<dbReference type="InterPro" id="IPR018371">
    <property type="entry name" value="Chitin-binding_1_CS"/>
</dbReference>
<feature type="domain" description="Chitin-binding type-1" evidence="8">
    <location>
        <begin position="41"/>
        <end position="83"/>
    </location>
</feature>
<dbReference type="SMART" id="SM00270">
    <property type="entry name" value="ChtBD1"/>
    <property type="match status" value="4"/>
</dbReference>
<keyword evidence="11" id="KW-1185">Reference proteome</keyword>
<keyword evidence="2" id="KW-0430">Lectin</keyword>
<reference evidence="9" key="2">
    <citation type="submission" date="2017-06" db="EMBL/GenBank/DDBJ databases">
        <title>WGS assembly of Brachypodium distachyon.</title>
        <authorList>
            <consortium name="The International Brachypodium Initiative"/>
            <person name="Lucas S."/>
            <person name="Harmon-Smith M."/>
            <person name="Lail K."/>
            <person name="Tice H."/>
            <person name="Grimwood J."/>
            <person name="Bruce D."/>
            <person name="Barry K."/>
            <person name="Shu S."/>
            <person name="Lindquist E."/>
            <person name="Wang M."/>
            <person name="Pitluck S."/>
            <person name="Vogel J.P."/>
            <person name="Garvin D.F."/>
            <person name="Mockler T.C."/>
            <person name="Schmutz J."/>
            <person name="Rokhsar D."/>
            <person name="Bevan M.W."/>
        </authorList>
    </citation>
    <scope>NUCLEOTIDE SEQUENCE</scope>
    <source>
        <strain evidence="9">Bd21</strain>
    </source>
</reference>
<dbReference type="HOGENOM" id="CLU_112193_0_0_1"/>
<dbReference type="AlphaFoldDB" id="I1IJ99"/>
<dbReference type="PANTHER" id="PTHR47849">
    <property type="entry name" value="CHITIN-BINDING LECTIN 1"/>
    <property type="match status" value="1"/>
</dbReference>
<dbReference type="GO" id="GO:0008061">
    <property type="term" value="F:chitin binding"/>
    <property type="evidence" value="ECO:0007669"/>
    <property type="project" value="UniProtKB-UniRule"/>
</dbReference>
<evidence type="ECO:0000256" key="6">
    <source>
        <dbReference type="PROSITE-ProRule" id="PRU00261"/>
    </source>
</evidence>
<feature type="chain" id="PRO_5014095407" description="Chitin-binding type-1 domain-containing protein" evidence="7">
    <location>
        <begin position="31"/>
        <end position="213"/>
    </location>
</feature>
<feature type="disulfide bond" evidence="6">
    <location>
        <begin position="53"/>
        <end position="65"/>
    </location>
</feature>
<keyword evidence="7" id="KW-0732">Signal</keyword>
<feature type="disulfide bond" evidence="6">
    <location>
        <begin position="93"/>
        <end position="105"/>
    </location>
</feature>
<evidence type="ECO:0000256" key="5">
    <source>
        <dbReference type="ARBA" id="ARBA00023283"/>
    </source>
</evidence>
<feature type="disulfide bond" evidence="6">
    <location>
        <begin position="58"/>
        <end position="72"/>
    </location>
</feature>
<organism evidence="10">
    <name type="scientific">Brachypodium distachyon</name>
    <name type="common">Purple false brome</name>
    <name type="synonym">Trachynia distachya</name>
    <dbReference type="NCBI Taxonomy" id="15368"/>
    <lineage>
        <taxon>Eukaryota</taxon>
        <taxon>Viridiplantae</taxon>
        <taxon>Streptophyta</taxon>
        <taxon>Embryophyta</taxon>
        <taxon>Tracheophyta</taxon>
        <taxon>Spermatophyta</taxon>
        <taxon>Magnoliopsida</taxon>
        <taxon>Liliopsida</taxon>
        <taxon>Poales</taxon>
        <taxon>Poaceae</taxon>
        <taxon>BOP clade</taxon>
        <taxon>Pooideae</taxon>
        <taxon>Stipodae</taxon>
        <taxon>Brachypodieae</taxon>
        <taxon>Brachypodium</taxon>
    </lineage>
</organism>
<accession>I1IJ99</accession>
<keyword evidence="4 6" id="KW-1015">Disulfide bond</keyword>
<dbReference type="Proteomes" id="UP000008810">
    <property type="component" value="Chromosome 4"/>
</dbReference>
<evidence type="ECO:0000259" key="8">
    <source>
        <dbReference type="PROSITE" id="PS50941"/>
    </source>
</evidence>
<dbReference type="SUPFAM" id="SSF57016">
    <property type="entry name" value="Plant lectins/antimicrobial peptides"/>
    <property type="match status" value="3"/>
</dbReference>
<evidence type="ECO:0000256" key="1">
    <source>
        <dbReference type="ARBA" id="ARBA00022669"/>
    </source>
</evidence>
<dbReference type="Gene3D" id="3.30.60.10">
    <property type="entry name" value="Endochitinase-like"/>
    <property type="match status" value="3"/>
</dbReference>
<evidence type="ECO:0000256" key="7">
    <source>
        <dbReference type="SAM" id="SignalP"/>
    </source>
</evidence>
<feature type="disulfide bond" evidence="6">
    <location>
        <begin position="98"/>
        <end position="112"/>
    </location>
</feature>
<name>I1IJ99_BRADI</name>
<comment type="caution">
    <text evidence="6">Lacks conserved residue(s) required for the propagation of feature annotation.</text>
</comment>
<dbReference type="RefSeq" id="XP_003575659.3">
    <property type="nucleotide sequence ID" value="XM_003575611.3"/>
</dbReference>
<evidence type="ECO:0000256" key="3">
    <source>
        <dbReference type="ARBA" id="ARBA00022737"/>
    </source>
</evidence>
<proteinExistence type="predicted"/>
<feature type="disulfide bond" evidence="6">
    <location>
        <begin position="44"/>
        <end position="59"/>
    </location>
</feature>
<evidence type="ECO:0000256" key="2">
    <source>
        <dbReference type="ARBA" id="ARBA00022734"/>
    </source>
</evidence>
<evidence type="ECO:0000256" key="4">
    <source>
        <dbReference type="ARBA" id="ARBA00023157"/>
    </source>
</evidence>
<dbReference type="STRING" id="15368.I1IJ99"/>
<dbReference type="EMBL" id="CM000883">
    <property type="protein sequence ID" value="KQJ87202.1"/>
    <property type="molecule type" value="Genomic_DNA"/>
</dbReference>
<dbReference type="FunFam" id="3.30.60.10:FF:000006">
    <property type="entry name" value="Agglutinin isolectin 1"/>
    <property type="match status" value="1"/>
</dbReference>
<dbReference type="PANTHER" id="PTHR47849:SF8">
    <property type="entry name" value="LECTIN"/>
    <property type="match status" value="1"/>
</dbReference>
<evidence type="ECO:0000313" key="9">
    <source>
        <dbReference type="EMBL" id="KQJ87202.1"/>
    </source>
</evidence>
<dbReference type="PROSITE" id="PS00026">
    <property type="entry name" value="CHIT_BIND_I_1"/>
    <property type="match status" value="3"/>
</dbReference>
<dbReference type="InterPro" id="IPR001002">
    <property type="entry name" value="Chitin-bd_1"/>
</dbReference>
<dbReference type="GO" id="GO:0030246">
    <property type="term" value="F:carbohydrate binding"/>
    <property type="evidence" value="ECO:0007669"/>
    <property type="project" value="UniProtKB-KW"/>
</dbReference>